<dbReference type="KEGG" id="mym:A176_004901"/>
<dbReference type="Proteomes" id="UP000009026">
    <property type="component" value="Chromosome"/>
</dbReference>
<feature type="compositionally biased region" description="Acidic residues" evidence="1">
    <location>
        <begin position="60"/>
        <end position="81"/>
    </location>
</feature>
<dbReference type="EMBL" id="CP012109">
    <property type="protein sequence ID" value="AKQ67989.1"/>
    <property type="molecule type" value="Genomic_DNA"/>
</dbReference>
<dbReference type="GO" id="GO:0004386">
    <property type="term" value="F:helicase activity"/>
    <property type="evidence" value="ECO:0007669"/>
    <property type="project" value="UniProtKB-KW"/>
</dbReference>
<reference evidence="3 4" key="1">
    <citation type="journal article" date="2016" name="PLoS ONE">
        <title>Complete Genome Sequence and Comparative Genomics of a Novel Myxobacterium Myxococcus hansupus.</title>
        <authorList>
            <person name="Sharma G."/>
            <person name="Narwani T."/>
            <person name="Subramanian S."/>
        </authorList>
    </citation>
    <scope>NUCLEOTIDE SEQUENCE [LARGE SCALE GENOMIC DNA]</scope>
    <source>
        <strain evidence="4">mixupus</strain>
    </source>
</reference>
<dbReference type="NCBIfam" id="NF038325">
    <property type="entry name" value="DISARM_DrmAS"/>
    <property type="match status" value="1"/>
</dbReference>
<dbReference type="SUPFAM" id="SSF52540">
    <property type="entry name" value="P-loop containing nucleoside triphosphate hydrolases"/>
    <property type="match status" value="1"/>
</dbReference>
<feature type="domain" description="Helicase C-terminal" evidence="2">
    <location>
        <begin position="761"/>
        <end position="943"/>
    </location>
</feature>
<dbReference type="InterPro" id="IPR001650">
    <property type="entry name" value="Helicase_C-like"/>
</dbReference>
<dbReference type="InterPro" id="IPR027417">
    <property type="entry name" value="P-loop_NTPase"/>
</dbReference>
<evidence type="ECO:0000259" key="2">
    <source>
        <dbReference type="PROSITE" id="PS51194"/>
    </source>
</evidence>
<dbReference type="OrthoDB" id="713315at2"/>
<keyword evidence="3" id="KW-0067">ATP-binding</keyword>
<gene>
    <name evidence="3" type="ORF">A176_004901</name>
</gene>
<dbReference type="PROSITE" id="PS51194">
    <property type="entry name" value="HELICASE_CTER"/>
    <property type="match status" value="1"/>
</dbReference>
<feature type="region of interest" description="Disordered" evidence="1">
    <location>
        <begin position="59"/>
        <end position="92"/>
    </location>
</feature>
<dbReference type="PATRIC" id="fig|1297742.4.peg.4947"/>
<evidence type="ECO:0000313" key="3">
    <source>
        <dbReference type="EMBL" id="AKQ67989.1"/>
    </source>
</evidence>
<name>A0A0H4WYX1_9BACT</name>
<accession>A0A0H4WYX1</accession>
<keyword evidence="4" id="KW-1185">Reference proteome</keyword>
<evidence type="ECO:0000313" key="4">
    <source>
        <dbReference type="Proteomes" id="UP000009026"/>
    </source>
</evidence>
<organism evidence="3 4">
    <name type="scientific">Pseudomyxococcus hansupus</name>
    <dbReference type="NCBI Taxonomy" id="1297742"/>
    <lineage>
        <taxon>Bacteria</taxon>
        <taxon>Pseudomonadati</taxon>
        <taxon>Myxococcota</taxon>
        <taxon>Myxococcia</taxon>
        <taxon>Myxococcales</taxon>
        <taxon>Cystobacterineae</taxon>
        <taxon>Myxococcaceae</taxon>
        <taxon>Pseudomyxococcus</taxon>
    </lineage>
</organism>
<evidence type="ECO:0000256" key="1">
    <source>
        <dbReference type="SAM" id="MobiDB-lite"/>
    </source>
</evidence>
<dbReference type="CDD" id="cd18785">
    <property type="entry name" value="SF2_C"/>
    <property type="match status" value="1"/>
</dbReference>
<keyword evidence="3" id="KW-0378">Hydrolase</keyword>
<sequence length="1112" mass="123315">MNVPDTGAVRSHLIDALEADLVGPFHKPPGAPVSDAPEVLRNPPSRWYLTGFLVPLDQGVIEDDPDDEEDDLAAGNDEDNEESSRPDPTAKKVRRLPASMGLSVFVPAGTTQLTAHVCWADYQRLEAEGRKPWRRTFHQRTVTLSLNDAALREGLYLQDSQGLRLEGHVEKTREGELAVAIFLVNARPPTSTAVDRDEAYAFQTHLALECEQGFVSRQDSSDAGSEDDDDRVNDLQFRDRQRWAVGHGISVRVSSTSVPVTRVETDWLPRVEVLPVEARRIDEVTVGMEQLAAFTTPSETVAALLPLVRAYREWVDMQATIAVGSERREETRDELIRRARRAADRIEDGINLLTREPLAFDAFRWMNSVMAQSERKVRQEEAPQWRLFQLAFILLNLPSVEDEGHADRELVELIFFPTGGGKTQAYLGLIAFTLLLRRLRGQAHLHGGLGVAVLLRYTLRLLTLDQLGRAATLICALEMLRKQEPKRLGAVRFSIGLWVGRSATANTLEQASTQITEYKNDNSARAQSPFPLATCPWCATPFERECFILRPSKSKPEEVLVGCANIACAFNLGRNPEGLPVLFVDEQIYRELPCFLVATVDKFAMLPWRGETGLLFGRILGRTGKRFVGPCNDAADVKAALVTLPRGLPPPELIVQDELHLISGPLGSMVGLYEGAVLTLAPRAKLVASTATVRRSRQQVSRLYGRDVALFPPPGVDASETFFASVGKKGARQYVGVAAPGRPMKAILLRVYVSLLAAAARGEQLHGAVSADPYLTLVGYFNSLRELGGMRRLVEDEVRRLVMDRVRRRPEDFGKEAEHPWYRGRTIRGEPIELTSREKTADIKASKNRLELTHGQPQSIDVVLASNMISVGVDIDRLGLMVVAGQPKTTSEYIQASSRVGRKLNKPGLVVTCLNAAKPRDRSHYERFGTYHESFYRFVEATSVTPFSAPALDRGLAGVVVALGRLLDTAMTAPLDWKSLQAHRDALEQALEILAKRAGRGLPKDESERASGIVMQRARSLLDSWRNIIEQAKKDAAQRAYSPYDPEGKGLKPLLRGFLDPTENLTQDELKFEAPTSMRDVESSVHLWISRQPLGGYRAPKAATEEAAHDEP</sequence>
<keyword evidence="3" id="KW-0547">Nucleotide-binding</keyword>
<dbReference type="eggNOG" id="COG1061">
    <property type="taxonomic scope" value="Bacteria"/>
</dbReference>
<dbReference type="SMART" id="SM00490">
    <property type="entry name" value="HELICc"/>
    <property type="match status" value="1"/>
</dbReference>
<dbReference type="RefSeq" id="WP_002636408.1">
    <property type="nucleotide sequence ID" value="NZ_CP012109.1"/>
</dbReference>
<dbReference type="STRING" id="1297742.A176_004901"/>
<dbReference type="Gene3D" id="3.40.50.300">
    <property type="entry name" value="P-loop containing nucleotide triphosphate hydrolases"/>
    <property type="match status" value="1"/>
</dbReference>
<keyword evidence="3" id="KW-0347">Helicase</keyword>
<proteinExistence type="predicted"/>
<dbReference type="Pfam" id="PF00271">
    <property type="entry name" value="Helicase_C"/>
    <property type="match status" value="1"/>
</dbReference>
<protein>
    <submittedName>
        <fullName evidence="3">Superfamily II DNA and RNA helicase</fullName>
    </submittedName>
</protein>
<dbReference type="AlphaFoldDB" id="A0A0H4WYX1"/>